<evidence type="ECO:0000313" key="6">
    <source>
        <dbReference type="EMBL" id="KAI7752164.1"/>
    </source>
</evidence>
<proteinExistence type="inferred from homology"/>
<dbReference type="GO" id="GO:0004553">
    <property type="term" value="F:hydrolase activity, hydrolyzing O-glycosyl compounds"/>
    <property type="evidence" value="ECO:0007669"/>
    <property type="project" value="InterPro"/>
</dbReference>
<dbReference type="PANTHER" id="PTHR32227">
    <property type="entry name" value="GLUCAN ENDO-1,3-BETA-GLUCOSIDASE BG1-RELATED-RELATED"/>
    <property type="match status" value="1"/>
</dbReference>
<dbReference type="Proteomes" id="UP001206925">
    <property type="component" value="Unassembled WGS sequence"/>
</dbReference>
<sequence>NKKFPIMALAFISFLSLITFSGATELNTIGINYGRLGNNLPSPARSIEILQDMNVGRVKLYDADHEILNLLSGKKIEVAITVTNDEISGIAANQRLADQWVYEHIIAHYPTTKIRFVLVGDDLPKHGPRYPNSA</sequence>
<evidence type="ECO:0000256" key="2">
    <source>
        <dbReference type="ARBA" id="ARBA00022801"/>
    </source>
</evidence>
<dbReference type="GO" id="GO:0005975">
    <property type="term" value="P:carbohydrate metabolic process"/>
    <property type="evidence" value="ECO:0007669"/>
    <property type="project" value="InterPro"/>
</dbReference>
<dbReference type="SUPFAM" id="SSF51445">
    <property type="entry name" value="(Trans)glycosidases"/>
    <property type="match status" value="1"/>
</dbReference>
<keyword evidence="7" id="KW-1185">Reference proteome</keyword>
<feature type="non-terminal residue" evidence="6">
    <location>
        <position position="1"/>
    </location>
</feature>
<comment type="similarity">
    <text evidence="1 4">Belongs to the glycosyl hydrolase 17 family.</text>
</comment>
<evidence type="ECO:0000256" key="1">
    <source>
        <dbReference type="ARBA" id="ARBA00008773"/>
    </source>
</evidence>
<keyword evidence="2" id="KW-0378">Hydrolase</keyword>
<dbReference type="InterPro" id="IPR000490">
    <property type="entry name" value="Glyco_hydro_17"/>
</dbReference>
<evidence type="ECO:0000313" key="7">
    <source>
        <dbReference type="Proteomes" id="UP001206925"/>
    </source>
</evidence>
<dbReference type="Pfam" id="PF00332">
    <property type="entry name" value="Glyco_hydro_17"/>
    <property type="match status" value="1"/>
</dbReference>
<evidence type="ECO:0000256" key="4">
    <source>
        <dbReference type="RuleBase" id="RU004335"/>
    </source>
</evidence>
<protein>
    <recommendedName>
        <fullName evidence="8">Glucan endo-1,3-beta-D-glucosidase</fullName>
    </recommendedName>
</protein>
<dbReference type="Gene3D" id="3.20.20.80">
    <property type="entry name" value="Glycosidases"/>
    <property type="match status" value="1"/>
</dbReference>
<evidence type="ECO:0008006" key="8">
    <source>
        <dbReference type="Google" id="ProtNLM"/>
    </source>
</evidence>
<organism evidence="6 7">
    <name type="scientific">Ambrosia artemisiifolia</name>
    <name type="common">Common ragweed</name>
    <dbReference type="NCBI Taxonomy" id="4212"/>
    <lineage>
        <taxon>Eukaryota</taxon>
        <taxon>Viridiplantae</taxon>
        <taxon>Streptophyta</taxon>
        <taxon>Embryophyta</taxon>
        <taxon>Tracheophyta</taxon>
        <taxon>Spermatophyta</taxon>
        <taxon>Magnoliopsida</taxon>
        <taxon>eudicotyledons</taxon>
        <taxon>Gunneridae</taxon>
        <taxon>Pentapetalae</taxon>
        <taxon>asterids</taxon>
        <taxon>campanulids</taxon>
        <taxon>Asterales</taxon>
        <taxon>Asteraceae</taxon>
        <taxon>Asteroideae</taxon>
        <taxon>Heliantheae alliance</taxon>
        <taxon>Heliantheae</taxon>
        <taxon>Ambrosia</taxon>
    </lineage>
</organism>
<feature type="signal peptide" evidence="5">
    <location>
        <begin position="1"/>
        <end position="23"/>
    </location>
</feature>
<accession>A0AAD5D3N6</accession>
<keyword evidence="3" id="KW-0326">Glycosidase</keyword>
<evidence type="ECO:0000256" key="5">
    <source>
        <dbReference type="SAM" id="SignalP"/>
    </source>
</evidence>
<feature type="chain" id="PRO_5042289399" description="Glucan endo-1,3-beta-D-glucosidase" evidence="5">
    <location>
        <begin position="24"/>
        <end position="134"/>
    </location>
</feature>
<keyword evidence="5" id="KW-0732">Signal</keyword>
<reference evidence="6" key="1">
    <citation type="submission" date="2022-06" db="EMBL/GenBank/DDBJ databases">
        <title>Uncovering the hologenomic basis of an extraordinary plant invasion.</title>
        <authorList>
            <person name="Bieker V.C."/>
            <person name="Martin M.D."/>
            <person name="Gilbert T."/>
            <person name="Hodgins K."/>
            <person name="Battlay P."/>
            <person name="Petersen B."/>
            <person name="Wilson J."/>
        </authorList>
    </citation>
    <scope>NUCLEOTIDE SEQUENCE</scope>
    <source>
        <strain evidence="6">AA19_3_7</strain>
        <tissue evidence="6">Leaf</tissue>
    </source>
</reference>
<gene>
    <name evidence="6" type="ORF">M8C21_022756</name>
</gene>
<evidence type="ECO:0000256" key="3">
    <source>
        <dbReference type="ARBA" id="ARBA00023295"/>
    </source>
</evidence>
<dbReference type="InterPro" id="IPR044965">
    <property type="entry name" value="Glyco_hydro_17_plant"/>
</dbReference>
<dbReference type="InterPro" id="IPR017853">
    <property type="entry name" value="GH"/>
</dbReference>
<dbReference type="AlphaFoldDB" id="A0AAD5D3N6"/>
<dbReference type="EMBL" id="JAMZMK010005742">
    <property type="protein sequence ID" value="KAI7752164.1"/>
    <property type="molecule type" value="Genomic_DNA"/>
</dbReference>
<name>A0AAD5D3N6_AMBAR</name>
<comment type="caution">
    <text evidence="6">The sequence shown here is derived from an EMBL/GenBank/DDBJ whole genome shotgun (WGS) entry which is preliminary data.</text>
</comment>